<reference evidence="1 2" key="1">
    <citation type="submission" date="2016-10" db="EMBL/GenBank/DDBJ databases">
        <authorList>
            <person name="de Groot N.N."/>
        </authorList>
    </citation>
    <scope>NUCLEOTIDE SEQUENCE [LARGE SCALE GENOMIC DNA]</scope>
    <source>
        <strain evidence="1 2">ASO4-2</strain>
    </source>
</reference>
<keyword evidence="2" id="KW-1185">Reference proteome</keyword>
<dbReference type="EMBL" id="FMXO01000014">
    <property type="protein sequence ID" value="SDB49857.1"/>
    <property type="molecule type" value="Genomic_DNA"/>
</dbReference>
<evidence type="ECO:0000313" key="2">
    <source>
        <dbReference type="Proteomes" id="UP000198771"/>
    </source>
</evidence>
<protein>
    <submittedName>
        <fullName evidence="1">Uncharacterized protein</fullName>
    </submittedName>
</protein>
<dbReference type="Proteomes" id="UP000198771">
    <property type="component" value="Unassembled WGS sequence"/>
</dbReference>
<accession>A0A1G6DXE1</accession>
<proteinExistence type="predicted"/>
<sequence length="75" mass="8891">MRRVDEDAYSRFVPLTMLSTLSQHYELSLLLPNQRHFTSHDGCMMLKSWWQDGRVEKTYRLLVTATQDWFAGIVL</sequence>
<organism evidence="1 2">
    <name type="scientific">Desulfonatronum thiosulfatophilum</name>
    <dbReference type="NCBI Taxonomy" id="617002"/>
    <lineage>
        <taxon>Bacteria</taxon>
        <taxon>Pseudomonadati</taxon>
        <taxon>Thermodesulfobacteriota</taxon>
        <taxon>Desulfovibrionia</taxon>
        <taxon>Desulfovibrionales</taxon>
        <taxon>Desulfonatronaceae</taxon>
        <taxon>Desulfonatronum</taxon>
    </lineage>
</organism>
<name>A0A1G6DXE1_9BACT</name>
<gene>
    <name evidence="1" type="ORF">SAMN05660653_02450</name>
</gene>
<dbReference type="STRING" id="617002.SAMN05660653_02450"/>
<evidence type="ECO:0000313" key="1">
    <source>
        <dbReference type="EMBL" id="SDB49857.1"/>
    </source>
</evidence>
<dbReference type="AlphaFoldDB" id="A0A1G6DXE1"/>